<dbReference type="FunFam" id="3.30.70.270:FF:000001">
    <property type="entry name" value="Diguanylate cyclase domain protein"/>
    <property type="match status" value="1"/>
</dbReference>
<dbReference type="SMART" id="SM00448">
    <property type="entry name" value="REC"/>
    <property type="match status" value="1"/>
</dbReference>
<name>A0A931J235_9BURK</name>
<organism evidence="6 7">
    <name type="scientific">Inhella proteolytica</name>
    <dbReference type="NCBI Taxonomy" id="2795029"/>
    <lineage>
        <taxon>Bacteria</taxon>
        <taxon>Pseudomonadati</taxon>
        <taxon>Pseudomonadota</taxon>
        <taxon>Betaproteobacteria</taxon>
        <taxon>Burkholderiales</taxon>
        <taxon>Sphaerotilaceae</taxon>
        <taxon>Inhella</taxon>
    </lineage>
</organism>
<dbReference type="GO" id="GO:0052621">
    <property type="term" value="F:diguanylate cyclase activity"/>
    <property type="evidence" value="ECO:0007669"/>
    <property type="project" value="UniProtKB-EC"/>
</dbReference>
<comment type="catalytic activity">
    <reaction evidence="2">
        <text>2 GTP = 3',3'-c-di-GMP + 2 diphosphate</text>
        <dbReference type="Rhea" id="RHEA:24898"/>
        <dbReference type="ChEBI" id="CHEBI:33019"/>
        <dbReference type="ChEBI" id="CHEBI:37565"/>
        <dbReference type="ChEBI" id="CHEBI:58805"/>
        <dbReference type="EC" id="2.7.7.65"/>
    </reaction>
</comment>
<evidence type="ECO:0000256" key="3">
    <source>
        <dbReference type="PROSITE-ProRule" id="PRU00169"/>
    </source>
</evidence>
<dbReference type="PROSITE" id="PS50887">
    <property type="entry name" value="GGDEF"/>
    <property type="match status" value="1"/>
</dbReference>
<dbReference type="EMBL" id="JAEDAK010000002">
    <property type="protein sequence ID" value="MBH9576283.1"/>
    <property type="molecule type" value="Genomic_DNA"/>
</dbReference>
<proteinExistence type="predicted"/>
<dbReference type="GO" id="GO:0005886">
    <property type="term" value="C:plasma membrane"/>
    <property type="evidence" value="ECO:0007669"/>
    <property type="project" value="TreeGrafter"/>
</dbReference>
<dbReference type="SUPFAM" id="SSF55073">
    <property type="entry name" value="Nucleotide cyclase"/>
    <property type="match status" value="1"/>
</dbReference>
<dbReference type="GO" id="GO:0000160">
    <property type="term" value="P:phosphorelay signal transduction system"/>
    <property type="evidence" value="ECO:0007669"/>
    <property type="project" value="InterPro"/>
</dbReference>
<dbReference type="SUPFAM" id="SSF52172">
    <property type="entry name" value="CheY-like"/>
    <property type="match status" value="1"/>
</dbReference>
<dbReference type="NCBIfam" id="TIGR00254">
    <property type="entry name" value="GGDEF"/>
    <property type="match status" value="1"/>
</dbReference>
<dbReference type="InterPro" id="IPR043128">
    <property type="entry name" value="Rev_trsase/Diguanyl_cyclase"/>
</dbReference>
<evidence type="ECO:0000259" key="4">
    <source>
        <dbReference type="PROSITE" id="PS50110"/>
    </source>
</evidence>
<dbReference type="AlphaFoldDB" id="A0A931J235"/>
<dbReference type="InterPro" id="IPR000160">
    <property type="entry name" value="GGDEF_dom"/>
</dbReference>
<dbReference type="InterPro" id="IPR011006">
    <property type="entry name" value="CheY-like_superfamily"/>
</dbReference>
<feature type="domain" description="GGDEF" evidence="5">
    <location>
        <begin position="185"/>
        <end position="322"/>
    </location>
</feature>
<accession>A0A931J235</accession>
<dbReference type="Pfam" id="PF00990">
    <property type="entry name" value="GGDEF"/>
    <property type="match status" value="1"/>
</dbReference>
<sequence length="336" mass="37048">MIAMLSIQESLTVLVVDDQAVPRLLARAALESLGHRVLESADPEGAVRLFMQSRPDLILLDVEMPGHDGYWVARQIRAAEQGGWTPILFLSGRNGDEEVWRGIEAGGDDFLSKPITTTLLSAKLRAMQRLLVMRAKLLERSEELRAANAQLRELSTHDALTGLCNRRAIDERLHQEIAACRREGQPLSLALLDIDHFKRFNDSAGHVAGDACLKQVSQLLTDACLRPRDLAGRYGGEEFALILPLTPRSGAMTYARALLRTLARAAIPHPDSPVAPNVTLSGGLTTCVPDEATTAEGLLLRADDALYQAKAKGRNRFFSYEMQLDTEEQLHQNSRL</sequence>
<dbReference type="EC" id="2.7.7.65" evidence="1"/>
<dbReference type="GO" id="GO:1902201">
    <property type="term" value="P:negative regulation of bacterial-type flagellum-dependent cell motility"/>
    <property type="evidence" value="ECO:0007669"/>
    <property type="project" value="TreeGrafter"/>
</dbReference>
<dbReference type="PANTHER" id="PTHR45138">
    <property type="entry name" value="REGULATORY COMPONENTS OF SENSORY TRANSDUCTION SYSTEM"/>
    <property type="match status" value="1"/>
</dbReference>
<gene>
    <name evidence="6" type="ORF">I7X39_05105</name>
</gene>
<evidence type="ECO:0000313" key="7">
    <source>
        <dbReference type="Proteomes" id="UP000613266"/>
    </source>
</evidence>
<dbReference type="Pfam" id="PF00072">
    <property type="entry name" value="Response_reg"/>
    <property type="match status" value="1"/>
</dbReference>
<dbReference type="InterPro" id="IPR050469">
    <property type="entry name" value="Diguanylate_Cyclase"/>
</dbReference>
<dbReference type="InterPro" id="IPR001789">
    <property type="entry name" value="Sig_transdc_resp-reg_receiver"/>
</dbReference>
<dbReference type="PROSITE" id="PS50110">
    <property type="entry name" value="RESPONSE_REGULATORY"/>
    <property type="match status" value="1"/>
</dbReference>
<dbReference type="SMART" id="SM00267">
    <property type="entry name" value="GGDEF"/>
    <property type="match status" value="1"/>
</dbReference>
<dbReference type="Gene3D" id="3.30.70.270">
    <property type="match status" value="1"/>
</dbReference>
<reference evidence="6" key="1">
    <citation type="submission" date="2020-12" db="EMBL/GenBank/DDBJ databases">
        <title>The genome sequence of Inhella sp. 1Y17.</title>
        <authorList>
            <person name="Liu Y."/>
        </authorList>
    </citation>
    <scope>NUCLEOTIDE SEQUENCE</scope>
    <source>
        <strain evidence="6">1Y17</strain>
    </source>
</reference>
<keyword evidence="7" id="KW-1185">Reference proteome</keyword>
<evidence type="ECO:0000259" key="5">
    <source>
        <dbReference type="PROSITE" id="PS50887"/>
    </source>
</evidence>
<dbReference type="GO" id="GO:0043709">
    <property type="term" value="P:cell adhesion involved in single-species biofilm formation"/>
    <property type="evidence" value="ECO:0007669"/>
    <property type="project" value="TreeGrafter"/>
</dbReference>
<dbReference type="Gene3D" id="3.40.50.2300">
    <property type="match status" value="1"/>
</dbReference>
<protein>
    <recommendedName>
        <fullName evidence="1">diguanylate cyclase</fullName>
        <ecNumber evidence="1">2.7.7.65</ecNumber>
    </recommendedName>
</protein>
<dbReference type="PANTHER" id="PTHR45138:SF9">
    <property type="entry name" value="DIGUANYLATE CYCLASE DGCM-RELATED"/>
    <property type="match status" value="1"/>
</dbReference>
<keyword evidence="3" id="KW-0597">Phosphoprotein</keyword>
<evidence type="ECO:0000256" key="2">
    <source>
        <dbReference type="ARBA" id="ARBA00034247"/>
    </source>
</evidence>
<feature type="domain" description="Response regulatory" evidence="4">
    <location>
        <begin position="12"/>
        <end position="128"/>
    </location>
</feature>
<evidence type="ECO:0000256" key="1">
    <source>
        <dbReference type="ARBA" id="ARBA00012528"/>
    </source>
</evidence>
<comment type="caution">
    <text evidence="6">The sequence shown here is derived from an EMBL/GenBank/DDBJ whole genome shotgun (WGS) entry which is preliminary data.</text>
</comment>
<dbReference type="CDD" id="cd01949">
    <property type="entry name" value="GGDEF"/>
    <property type="match status" value="1"/>
</dbReference>
<evidence type="ECO:0000313" key="6">
    <source>
        <dbReference type="EMBL" id="MBH9576283.1"/>
    </source>
</evidence>
<dbReference type="InterPro" id="IPR029787">
    <property type="entry name" value="Nucleotide_cyclase"/>
</dbReference>
<dbReference type="Proteomes" id="UP000613266">
    <property type="component" value="Unassembled WGS sequence"/>
</dbReference>
<feature type="modified residue" description="4-aspartylphosphate" evidence="3">
    <location>
        <position position="61"/>
    </location>
</feature>